<dbReference type="InterPro" id="IPR012337">
    <property type="entry name" value="RNaseH-like_sf"/>
</dbReference>
<dbReference type="PANTHER" id="PTHR38462:SF1">
    <property type="entry name" value="YPRB RIBONUCLEASE H-LIKE DOMAIN-CONTAINING PROTEIN"/>
    <property type="match status" value="1"/>
</dbReference>
<dbReference type="Pfam" id="PF13482">
    <property type="entry name" value="RNase_H_2"/>
    <property type="match status" value="1"/>
</dbReference>
<dbReference type="EMBL" id="CP036287">
    <property type="protein sequence ID" value="QDU67220.1"/>
    <property type="molecule type" value="Genomic_DNA"/>
</dbReference>
<evidence type="ECO:0000256" key="2">
    <source>
        <dbReference type="SAM" id="MobiDB-lite"/>
    </source>
</evidence>
<gene>
    <name evidence="4" type="ORF">Pla133_22980</name>
</gene>
<proteinExistence type="predicted"/>
<evidence type="ECO:0000313" key="4">
    <source>
        <dbReference type="EMBL" id="QDU67220.1"/>
    </source>
</evidence>
<name>A0A518BJR3_9BACT</name>
<dbReference type="KEGG" id="pbap:Pla133_22980"/>
<feature type="region of interest" description="Disordered" evidence="2">
    <location>
        <begin position="512"/>
        <end position="556"/>
    </location>
</feature>
<feature type="compositionally biased region" description="Basic and acidic residues" evidence="2">
    <location>
        <begin position="539"/>
        <end position="550"/>
    </location>
</feature>
<protein>
    <recommendedName>
        <fullName evidence="3">YprB ribonuclease H-like domain-containing protein</fullName>
    </recommendedName>
</protein>
<feature type="coiled-coil region" evidence="1">
    <location>
        <begin position="410"/>
        <end position="459"/>
    </location>
</feature>
<evidence type="ECO:0000259" key="3">
    <source>
        <dbReference type="Pfam" id="PF13482"/>
    </source>
</evidence>
<dbReference type="InterPro" id="IPR038720">
    <property type="entry name" value="YprB_RNase_H-like_dom"/>
</dbReference>
<dbReference type="Proteomes" id="UP000316921">
    <property type="component" value="Chromosome"/>
</dbReference>
<feature type="region of interest" description="Disordered" evidence="2">
    <location>
        <begin position="1"/>
        <end position="106"/>
    </location>
</feature>
<organism evidence="4 5">
    <name type="scientific">Engelhardtia mirabilis</name>
    <dbReference type="NCBI Taxonomy" id="2528011"/>
    <lineage>
        <taxon>Bacteria</taxon>
        <taxon>Pseudomonadati</taxon>
        <taxon>Planctomycetota</taxon>
        <taxon>Planctomycetia</taxon>
        <taxon>Planctomycetia incertae sedis</taxon>
        <taxon>Engelhardtia</taxon>
    </lineage>
</organism>
<feature type="compositionally biased region" description="Basic and acidic residues" evidence="2">
    <location>
        <begin position="512"/>
        <end position="525"/>
    </location>
</feature>
<feature type="domain" description="YprB ribonuclease H-like" evidence="3">
    <location>
        <begin position="199"/>
        <end position="368"/>
    </location>
</feature>
<feature type="compositionally biased region" description="Basic and acidic residues" evidence="2">
    <location>
        <begin position="79"/>
        <end position="94"/>
    </location>
</feature>
<dbReference type="RefSeq" id="WP_419192375.1">
    <property type="nucleotide sequence ID" value="NZ_CP036287.1"/>
</dbReference>
<reference evidence="4 5" key="1">
    <citation type="submission" date="2019-02" db="EMBL/GenBank/DDBJ databases">
        <title>Deep-cultivation of Planctomycetes and their phenomic and genomic characterization uncovers novel biology.</title>
        <authorList>
            <person name="Wiegand S."/>
            <person name="Jogler M."/>
            <person name="Boedeker C."/>
            <person name="Pinto D."/>
            <person name="Vollmers J."/>
            <person name="Rivas-Marin E."/>
            <person name="Kohn T."/>
            <person name="Peeters S.H."/>
            <person name="Heuer A."/>
            <person name="Rast P."/>
            <person name="Oberbeckmann S."/>
            <person name="Bunk B."/>
            <person name="Jeske O."/>
            <person name="Meyerdierks A."/>
            <person name="Storesund J.E."/>
            <person name="Kallscheuer N."/>
            <person name="Luecker S."/>
            <person name="Lage O.M."/>
            <person name="Pohl T."/>
            <person name="Merkel B.J."/>
            <person name="Hornburger P."/>
            <person name="Mueller R.-W."/>
            <person name="Bruemmer F."/>
            <person name="Labrenz M."/>
            <person name="Spormann A.M."/>
            <person name="Op den Camp H."/>
            <person name="Overmann J."/>
            <person name="Amann R."/>
            <person name="Jetten M.S.M."/>
            <person name="Mascher T."/>
            <person name="Medema M.H."/>
            <person name="Devos D.P."/>
            <person name="Kaster A.-K."/>
            <person name="Ovreas L."/>
            <person name="Rohde M."/>
            <person name="Galperin M.Y."/>
            <person name="Jogler C."/>
        </authorList>
    </citation>
    <scope>NUCLEOTIDE SEQUENCE [LARGE SCALE GENOMIC DNA]</scope>
    <source>
        <strain evidence="4 5">Pla133</strain>
    </source>
</reference>
<feature type="compositionally biased region" description="Low complexity" evidence="2">
    <location>
        <begin position="19"/>
        <end position="39"/>
    </location>
</feature>
<dbReference type="AlphaFoldDB" id="A0A518BJR3"/>
<accession>A0A518BJR3</accession>
<evidence type="ECO:0000256" key="1">
    <source>
        <dbReference type="SAM" id="Coils"/>
    </source>
</evidence>
<dbReference type="PANTHER" id="PTHR38462">
    <property type="entry name" value="EXONUCLEASE-LIKE PROTEIN"/>
    <property type="match status" value="1"/>
</dbReference>
<keyword evidence="1" id="KW-0175">Coiled coil</keyword>
<dbReference type="SUPFAM" id="SSF53098">
    <property type="entry name" value="Ribonuclease H-like"/>
    <property type="match status" value="1"/>
</dbReference>
<sequence length="556" mass="60307">MSGGDFRAKLRRLRREEPAQAAAGGPGAAEASAVGAPDPGTGGEPTGDRATPVADPGLGGALDGAEGTEVEQAAGGTAERAELVVRSDSTDERVPAVSPRLVVPTGPAPRGELPSWLRSHLGRGARPISSGGSIDPPAGLEPVLVDGVPSRAVARTTRFEPDHRHGAWRLEAVHGADCACLSFVARDPAVAEFDSSRAVFLDIETTGLSGGAGTYPYLVALGSFAEDGRFELWQGFLREPDEERDLLREVARRVASAGQLVTFFGKSFDRHRLEDKMRLHGVAAPFESVLHLDLYHPCRRLYREGFVDGRLQTMERGLCGFERVDDLPGSMAPAAWFDFIGGRPHQLERVFDHNRDDVLSLVTLTAHLGRTVLERDADGGELEGCSLARARGMGKLAGAAGERAAELQWVERALERLEHTRGDRDHARREHLLWRAATIERLGDRARALELLVELAQERLDANAAHAWARASKLLEHHARDFDGAVEACDRASSLAARTLLGRERRMLEAEVSKRRARLEQRQADPRANSTRADGPGPDSRRTDEPRPADSEPAPN</sequence>
<keyword evidence="5" id="KW-1185">Reference proteome</keyword>
<evidence type="ECO:0000313" key="5">
    <source>
        <dbReference type="Proteomes" id="UP000316921"/>
    </source>
</evidence>